<dbReference type="EMBL" id="KN294008">
    <property type="protein sequence ID" value="EEH35151.1"/>
    <property type="molecule type" value="Genomic_DNA"/>
</dbReference>
<reference evidence="2 3" key="1">
    <citation type="journal article" date="2011" name="PLoS Genet.">
        <title>Comparative genomic analysis of human fungal pathogens causing paracoccidioidomycosis.</title>
        <authorList>
            <person name="Desjardins C.A."/>
            <person name="Champion M.D."/>
            <person name="Holder J.W."/>
            <person name="Muszewska A."/>
            <person name="Goldberg J."/>
            <person name="Bailao A.M."/>
            <person name="Brigido M.M."/>
            <person name="Ferreira M.E."/>
            <person name="Garcia A.M."/>
            <person name="Grynberg M."/>
            <person name="Gujja S."/>
            <person name="Heiman D.I."/>
            <person name="Henn M.R."/>
            <person name="Kodira C.D."/>
            <person name="Leon-Narvaez H."/>
            <person name="Longo L.V."/>
            <person name="Ma L.J."/>
            <person name="Malavazi I."/>
            <person name="Matsuo A.L."/>
            <person name="Morais F.V."/>
            <person name="Pereira M."/>
            <person name="Rodriguez-Brito S."/>
            <person name="Sakthikumar S."/>
            <person name="Salem-Izacc S.M."/>
            <person name="Sykes S.M."/>
            <person name="Teixeira M.M."/>
            <person name="Vallejo M.C."/>
            <person name="Walter M.E."/>
            <person name="Yandava C."/>
            <person name="Young S."/>
            <person name="Zeng Q."/>
            <person name="Zucker J."/>
            <person name="Felipe M.S."/>
            <person name="Goldman G.H."/>
            <person name="Haas B.J."/>
            <person name="McEwen J.G."/>
            <person name="Nino-Vega G."/>
            <person name="Puccia R."/>
            <person name="San-Blas G."/>
            <person name="Soares C.M."/>
            <person name="Birren B.W."/>
            <person name="Cuomo C.A."/>
        </authorList>
    </citation>
    <scope>NUCLEOTIDE SEQUENCE [LARGE SCALE GENOMIC DNA]</scope>
    <source>
        <strain evidence="3">ATCC MYA-826 / Pb01</strain>
    </source>
</reference>
<dbReference type="Proteomes" id="UP000002059">
    <property type="component" value="Partially assembled WGS sequence"/>
</dbReference>
<dbReference type="HOGENOM" id="CLU_1240910_0_0_1"/>
<accession>C1H688</accession>
<gene>
    <name evidence="2" type="ORF">PAAG_06198</name>
</gene>
<evidence type="ECO:0000313" key="3">
    <source>
        <dbReference type="Proteomes" id="UP000002059"/>
    </source>
</evidence>
<organism evidence="2 3">
    <name type="scientific">Paracoccidioides lutzii (strain ATCC MYA-826 / Pb01)</name>
    <name type="common">Paracoccidioides brasiliensis</name>
    <dbReference type="NCBI Taxonomy" id="502779"/>
    <lineage>
        <taxon>Eukaryota</taxon>
        <taxon>Fungi</taxon>
        <taxon>Dikarya</taxon>
        <taxon>Ascomycota</taxon>
        <taxon>Pezizomycotina</taxon>
        <taxon>Eurotiomycetes</taxon>
        <taxon>Eurotiomycetidae</taxon>
        <taxon>Onygenales</taxon>
        <taxon>Ajellomycetaceae</taxon>
        <taxon>Paracoccidioides</taxon>
    </lineage>
</organism>
<feature type="region of interest" description="Disordered" evidence="1">
    <location>
        <begin position="1"/>
        <end position="20"/>
    </location>
</feature>
<dbReference type="OrthoDB" id="76567at2759"/>
<keyword evidence="3" id="KW-1185">Reference proteome</keyword>
<dbReference type="VEuPathDB" id="FungiDB:PAAG_06198"/>
<dbReference type="RefSeq" id="XP_002791933.1">
    <property type="nucleotide sequence ID" value="XM_002791887.1"/>
</dbReference>
<dbReference type="eggNOG" id="ENOG502RNCX">
    <property type="taxonomic scope" value="Eukaryota"/>
</dbReference>
<evidence type="ECO:0000256" key="1">
    <source>
        <dbReference type="SAM" id="MobiDB-lite"/>
    </source>
</evidence>
<evidence type="ECO:0000313" key="2">
    <source>
        <dbReference type="EMBL" id="EEH35151.1"/>
    </source>
</evidence>
<proteinExistence type="predicted"/>
<sequence length="189" mass="21434">MATQTIHTYSQQQQQHDEPKQCHQDIEAEAALSCLPKETPVYQYQSMPQMAVTARTVDDESGYCVFVDVPERIVGDDRERVGFRKITIFPKSKTLIAKMPGLPHEAATEWFHDNLCDKVRDMGIRYSAELEGMGSAAVENRETDYTVQPKNLRRGRSAKLAIIGRRVRVHGESRGPRRQCELADSEVEA</sequence>
<dbReference type="KEGG" id="pbl:PAAG_06198"/>
<protein>
    <submittedName>
        <fullName evidence="2">Uncharacterized protein</fullName>
    </submittedName>
</protein>
<dbReference type="GeneID" id="9095228"/>
<name>C1H688_PARBA</name>
<feature type="compositionally biased region" description="Polar residues" evidence="1">
    <location>
        <begin position="1"/>
        <end position="10"/>
    </location>
</feature>
<dbReference type="AlphaFoldDB" id="C1H688"/>